<dbReference type="PANTHER" id="PTHR11895:SF7">
    <property type="entry name" value="GLUTAMYL-TRNA(GLN) AMIDOTRANSFERASE SUBUNIT A, MITOCHONDRIAL"/>
    <property type="match status" value="1"/>
</dbReference>
<dbReference type="Proteomes" id="UP000309174">
    <property type="component" value="Unassembled WGS sequence"/>
</dbReference>
<dbReference type="InterPro" id="IPR000120">
    <property type="entry name" value="Amidase"/>
</dbReference>
<dbReference type="RefSeq" id="WP_138650559.1">
    <property type="nucleotide sequence ID" value="NZ_VCKW01000458.1"/>
</dbReference>
<evidence type="ECO:0000313" key="3">
    <source>
        <dbReference type="EMBL" id="TMQ85706.1"/>
    </source>
</evidence>
<dbReference type="AlphaFoldDB" id="A0A5C4IYI1"/>
<accession>A0A5C4IYI1</accession>
<proteinExistence type="inferred from homology"/>
<dbReference type="EMBL" id="VCKW01000458">
    <property type="protein sequence ID" value="TMQ85706.1"/>
    <property type="molecule type" value="Genomic_DNA"/>
</dbReference>
<dbReference type="OrthoDB" id="182039at2"/>
<reference evidence="3 4" key="1">
    <citation type="submission" date="2019-05" db="EMBL/GenBank/DDBJ databases">
        <title>Draft genome sequence of Actinomadura sp. 14C53.</title>
        <authorList>
            <person name="Saricaoglu S."/>
            <person name="Isik K."/>
        </authorList>
    </citation>
    <scope>NUCLEOTIDE SEQUENCE [LARGE SCALE GENOMIC DNA]</scope>
    <source>
        <strain evidence="3 4">14C53</strain>
    </source>
</reference>
<evidence type="ECO:0000256" key="1">
    <source>
        <dbReference type="ARBA" id="ARBA00009199"/>
    </source>
</evidence>
<name>A0A5C4IYI1_9ACTN</name>
<comment type="similarity">
    <text evidence="1">Belongs to the amidase family.</text>
</comment>
<evidence type="ECO:0000259" key="2">
    <source>
        <dbReference type="Pfam" id="PF01425"/>
    </source>
</evidence>
<dbReference type="Gene3D" id="3.90.1300.10">
    <property type="entry name" value="Amidase signature (AS) domain"/>
    <property type="match status" value="1"/>
</dbReference>
<gene>
    <name evidence="3" type="ORF">ETD83_40540</name>
</gene>
<dbReference type="InterPro" id="IPR023631">
    <property type="entry name" value="Amidase_dom"/>
</dbReference>
<comment type="caution">
    <text evidence="3">The sequence shown here is derived from an EMBL/GenBank/DDBJ whole genome shotgun (WGS) entry which is preliminary data.</text>
</comment>
<dbReference type="InterPro" id="IPR036928">
    <property type="entry name" value="AS_sf"/>
</dbReference>
<sequence>MSTFAPEDGRTISELRDLYDAGEATPVDAVEAALGRIERDGGDAGLRAFAHLRAGRAREEAEEAARRLAAGAARGPLDGVPIAVKSMVAMAGMPQDAGSRVLEGQYADRDATLVSALKEAGAVIVGTTSMDEFALTTLGPARNPFDRARTAGGSSGGSAAAVRAGMCFAAIGTDTGGSIRIPAACCAVVGLKPTYGLLPTDGIIPLAWSLDHAGPIGRTVADVAAMFGVLLSGAAGGNPGSGPGFGSGFGSGFGGNGSAPAAGLGGMRIGIPSDEYLSVADPHLLAEFRTALAAAADAGAEVLRIELPGQEEVKGVHWPVLSAEMAAYHLRRFGASEDRYNAPMKDGISAGATVTTEEYLTAQRGRPVLRAKVDAALSGVDVIALPTMAIDPPEMGRTEVDLDGRPEDAVAAMVRLTSLANHTGHPAVSVPPGTAPEDRPAGVQLIGRHYDERRLLSVAAGLEAMG</sequence>
<protein>
    <submittedName>
        <fullName evidence="3">Amidase</fullName>
    </submittedName>
</protein>
<organism evidence="3 4">
    <name type="scientific">Actinomadura soli</name>
    <dbReference type="NCBI Taxonomy" id="2508997"/>
    <lineage>
        <taxon>Bacteria</taxon>
        <taxon>Bacillati</taxon>
        <taxon>Actinomycetota</taxon>
        <taxon>Actinomycetes</taxon>
        <taxon>Streptosporangiales</taxon>
        <taxon>Thermomonosporaceae</taxon>
        <taxon>Actinomadura</taxon>
    </lineage>
</organism>
<dbReference type="PANTHER" id="PTHR11895">
    <property type="entry name" value="TRANSAMIDASE"/>
    <property type="match status" value="1"/>
</dbReference>
<dbReference type="Pfam" id="PF01425">
    <property type="entry name" value="Amidase"/>
    <property type="match status" value="1"/>
</dbReference>
<evidence type="ECO:0000313" key="4">
    <source>
        <dbReference type="Proteomes" id="UP000309174"/>
    </source>
</evidence>
<feature type="domain" description="Amidase" evidence="2">
    <location>
        <begin position="29"/>
        <end position="456"/>
    </location>
</feature>
<keyword evidence="4" id="KW-1185">Reference proteome</keyword>
<dbReference type="SUPFAM" id="SSF75304">
    <property type="entry name" value="Amidase signature (AS) enzymes"/>
    <property type="match status" value="1"/>
</dbReference>
<dbReference type="GO" id="GO:0003824">
    <property type="term" value="F:catalytic activity"/>
    <property type="evidence" value="ECO:0007669"/>
    <property type="project" value="InterPro"/>
</dbReference>